<proteinExistence type="inferred from homology"/>
<accession>A0AAV1ECT5</accession>
<feature type="region of interest" description="Disordered" evidence="7">
    <location>
        <begin position="512"/>
        <end position="539"/>
    </location>
</feature>
<evidence type="ECO:0000313" key="12">
    <source>
        <dbReference type="Proteomes" id="UP001161247"/>
    </source>
</evidence>
<dbReference type="GO" id="GO:0016413">
    <property type="term" value="F:O-acetyltransferase activity"/>
    <property type="evidence" value="ECO:0007669"/>
    <property type="project" value="InterPro"/>
</dbReference>
<comment type="similarity">
    <text evidence="2">Belongs to the PC-esterase family. TBL subfamily.</text>
</comment>
<name>A0AAV1ECT5_OLDCO</name>
<evidence type="ECO:0000256" key="4">
    <source>
        <dbReference type="ARBA" id="ARBA00022968"/>
    </source>
</evidence>
<gene>
    <name evidence="11" type="ORF">OLC1_LOCUS23471</name>
</gene>
<feature type="region of interest" description="Disordered" evidence="7">
    <location>
        <begin position="67"/>
        <end position="86"/>
    </location>
</feature>
<dbReference type="Proteomes" id="UP001161247">
    <property type="component" value="Chromosome 9"/>
</dbReference>
<evidence type="ECO:0000256" key="5">
    <source>
        <dbReference type="ARBA" id="ARBA00022989"/>
    </source>
</evidence>
<evidence type="ECO:0000256" key="8">
    <source>
        <dbReference type="SAM" id="Phobius"/>
    </source>
</evidence>
<comment type="subcellular location">
    <subcellularLocation>
        <location evidence="1">Membrane</location>
        <topology evidence="1">Single-pass membrane protein</topology>
    </subcellularLocation>
</comment>
<protein>
    <submittedName>
        <fullName evidence="11">OLC1v1018798C1</fullName>
    </submittedName>
</protein>
<feature type="region of interest" description="Disordered" evidence="7">
    <location>
        <begin position="165"/>
        <end position="185"/>
    </location>
</feature>
<feature type="transmembrane region" description="Helical" evidence="8">
    <location>
        <begin position="22"/>
        <end position="41"/>
    </location>
</feature>
<dbReference type="PANTHER" id="PTHR32285">
    <property type="entry name" value="PROTEIN TRICHOME BIREFRINGENCE-LIKE 9-RELATED"/>
    <property type="match status" value="1"/>
</dbReference>
<dbReference type="PANTHER" id="PTHR32285:SF18">
    <property type="entry name" value="PROTEIN TRICHOME BIREFRINGENCE-LIKE 18"/>
    <property type="match status" value="1"/>
</dbReference>
<sequence length="573" mass="63713">MASVSDEGHSGSVYLKTPLPKVIWIGVVAAIFFIIASSHIISSWSARSGTNVDDYVYGVINRLDHLDPNKSTHSEPQDSAKMPPFSSESIGKLEQEIVSVAKRQHQTGMKSIPLSLTYSRQPISVESNSPLSPVWNSDGLAGILTGRSSAAGVVPAPYSRLNSVMPAPPLPTNSRQDDSSVNSSARLGSVLNSGRLESSAGGSPAAALSNKKECDLYHGKWVYDSRGPLYKNDSCPVLTQKQNCQGNGRPDKDYENWRWKPRDCEIPRFDARKFLDLMKGKTLAFVGDSLARNQMKSLLCILWQVEVPTSIKNKRMQRYDFASTSTTIIRIWSAWLVNITTDKFDFAPDGLDKLHLDVPDEGFMEFIPQFDVTVVNSGHWFSKKSAYILNNELVGGKSWWPKKSRKMKVDNSKALGMSMETILSAMVTHPDYTGLTVVRTYSPAHYEGGSWNTGGSCTGKLRPLKSGEIIANKLTSRMYDQQVRAFSRSIKKMTNKSKLKMMDITEAFGYRHDGHPGPYRNTDPDKITKPGRDGKPPPQDCGHWCMPGAVDTWNEILFEIIKREFNGKYDVPS</sequence>
<evidence type="ECO:0000256" key="3">
    <source>
        <dbReference type="ARBA" id="ARBA00022692"/>
    </source>
</evidence>
<keyword evidence="6 8" id="KW-0472">Membrane</keyword>
<evidence type="ECO:0000256" key="1">
    <source>
        <dbReference type="ARBA" id="ARBA00004167"/>
    </source>
</evidence>
<evidence type="ECO:0000259" key="10">
    <source>
        <dbReference type="Pfam" id="PF14416"/>
    </source>
</evidence>
<dbReference type="InterPro" id="IPR026057">
    <property type="entry name" value="TBL_C"/>
</dbReference>
<evidence type="ECO:0000259" key="9">
    <source>
        <dbReference type="Pfam" id="PF13839"/>
    </source>
</evidence>
<dbReference type="AlphaFoldDB" id="A0AAV1ECT5"/>
<feature type="compositionally biased region" description="Basic and acidic residues" evidence="7">
    <location>
        <begin position="522"/>
        <end position="535"/>
    </location>
</feature>
<keyword evidence="5 8" id="KW-1133">Transmembrane helix</keyword>
<dbReference type="GO" id="GO:0016020">
    <property type="term" value="C:membrane"/>
    <property type="evidence" value="ECO:0007669"/>
    <property type="project" value="UniProtKB-SubCell"/>
</dbReference>
<evidence type="ECO:0000256" key="6">
    <source>
        <dbReference type="ARBA" id="ARBA00023136"/>
    </source>
</evidence>
<evidence type="ECO:0000256" key="7">
    <source>
        <dbReference type="SAM" id="MobiDB-lite"/>
    </source>
</evidence>
<dbReference type="EMBL" id="OX459126">
    <property type="protein sequence ID" value="CAI9117406.1"/>
    <property type="molecule type" value="Genomic_DNA"/>
</dbReference>
<feature type="domain" description="Trichome birefringence-like C-terminal" evidence="9">
    <location>
        <begin position="266"/>
        <end position="559"/>
    </location>
</feature>
<dbReference type="InterPro" id="IPR029962">
    <property type="entry name" value="TBL"/>
</dbReference>
<evidence type="ECO:0000256" key="2">
    <source>
        <dbReference type="ARBA" id="ARBA00007727"/>
    </source>
</evidence>
<organism evidence="11 12">
    <name type="scientific">Oldenlandia corymbosa var. corymbosa</name>
    <dbReference type="NCBI Taxonomy" id="529605"/>
    <lineage>
        <taxon>Eukaryota</taxon>
        <taxon>Viridiplantae</taxon>
        <taxon>Streptophyta</taxon>
        <taxon>Embryophyta</taxon>
        <taxon>Tracheophyta</taxon>
        <taxon>Spermatophyta</taxon>
        <taxon>Magnoliopsida</taxon>
        <taxon>eudicotyledons</taxon>
        <taxon>Gunneridae</taxon>
        <taxon>Pentapetalae</taxon>
        <taxon>asterids</taxon>
        <taxon>lamiids</taxon>
        <taxon>Gentianales</taxon>
        <taxon>Rubiaceae</taxon>
        <taxon>Rubioideae</taxon>
        <taxon>Spermacoceae</taxon>
        <taxon>Hedyotis-Oldenlandia complex</taxon>
        <taxon>Oldenlandia</taxon>
    </lineage>
</organism>
<keyword evidence="3 8" id="KW-0812">Transmembrane</keyword>
<dbReference type="Pfam" id="PF13839">
    <property type="entry name" value="PC-Esterase"/>
    <property type="match status" value="1"/>
</dbReference>
<evidence type="ECO:0000313" key="11">
    <source>
        <dbReference type="EMBL" id="CAI9117406.1"/>
    </source>
</evidence>
<reference evidence="11" key="1">
    <citation type="submission" date="2023-03" db="EMBL/GenBank/DDBJ databases">
        <authorList>
            <person name="Julca I."/>
        </authorList>
    </citation>
    <scope>NUCLEOTIDE SEQUENCE</scope>
</reference>
<feature type="domain" description="Trichome birefringence-like N-terminal" evidence="10">
    <location>
        <begin position="212"/>
        <end position="265"/>
    </location>
</feature>
<dbReference type="InterPro" id="IPR025846">
    <property type="entry name" value="TBL_N"/>
</dbReference>
<dbReference type="GO" id="GO:0005794">
    <property type="term" value="C:Golgi apparatus"/>
    <property type="evidence" value="ECO:0007669"/>
    <property type="project" value="TreeGrafter"/>
</dbReference>
<dbReference type="Pfam" id="PF14416">
    <property type="entry name" value="PMR5N"/>
    <property type="match status" value="1"/>
</dbReference>
<keyword evidence="4" id="KW-0735">Signal-anchor</keyword>
<feature type="compositionally biased region" description="Basic and acidic residues" evidence="7">
    <location>
        <begin position="67"/>
        <end position="78"/>
    </location>
</feature>
<keyword evidence="12" id="KW-1185">Reference proteome</keyword>